<dbReference type="SUPFAM" id="SSF55874">
    <property type="entry name" value="ATPase domain of HSP90 chaperone/DNA topoisomerase II/histidine kinase"/>
    <property type="match status" value="1"/>
</dbReference>
<keyword evidence="4 11" id="KW-0808">Transferase</keyword>
<proteinExistence type="predicted"/>
<evidence type="ECO:0000256" key="7">
    <source>
        <dbReference type="ARBA" id="ARBA00022840"/>
    </source>
</evidence>
<feature type="domain" description="Histidine kinase" evidence="9">
    <location>
        <begin position="92"/>
        <end position="313"/>
    </location>
</feature>
<dbReference type="FunFam" id="3.30.565.10:FF:000037">
    <property type="entry name" value="Hybrid sensor histidine kinase/response regulator"/>
    <property type="match status" value="1"/>
</dbReference>
<accession>A0A645BKC9</accession>
<dbReference type="CDD" id="cd00082">
    <property type="entry name" value="HisKA"/>
    <property type="match status" value="1"/>
</dbReference>
<dbReference type="GO" id="GO:0005524">
    <property type="term" value="F:ATP binding"/>
    <property type="evidence" value="ECO:0007669"/>
    <property type="project" value="UniProtKB-KW"/>
</dbReference>
<dbReference type="CDD" id="cd16922">
    <property type="entry name" value="HATPase_EvgS-ArcB-TorS-like"/>
    <property type="match status" value="1"/>
</dbReference>
<dbReference type="Gene3D" id="1.10.287.130">
    <property type="match status" value="1"/>
</dbReference>
<name>A0A645BKC9_9ZZZZ</name>
<protein>
    <recommendedName>
        <fullName evidence="2">histidine kinase</fullName>
        <ecNumber evidence="2">2.7.13.3</ecNumber>
    </recommendedName>
</protein>
<comment type="catalytic activity">
    <reaction evidence="1">
        <text>ATP + protein L-histidine = ADP + protein N-phospho-L-histidine.</text>
        <dbReference type="EC" id="2.7.13.3"/>
    </reaction>
</comment>
<dbReference type="EC" id="2.7.13.3" evidence="2"/>
<keyword evidence="7" id="KW-0067">ATP-binding</keyword>
<dbReference type="InterPro" id="IPR036890">
    <property type="entry name" value="HATPase_C_sf"/>
</dbReference>
<dbReference type="PANTHER" id="PTHR43547">
    <property type="entry name" value="TWO-COMPONENT HISTIDINE KINASE"/>
    <property type="match status" value="1"/>
</dbReference>
<evidence type="ECO:0000259" key="10">
    <source>
        <dbReference type="PROSITE" id="PS50110"/>
    </source>
</evidence>
<dbReference type="GO" id="GO:0000155">
    <property type="term" value="F:phosphorelay sensor kinase activity"/>
    <property type="evidence" value="ECO:0007669"/>
    <property type="project" value="InterPro"/>
</dbReference>
<evidence type="ECO:0000256" key="4">
    <source>
        <dbReference type="ARBA" id="ARBA00022679"/>
    </source>
</evidence>
<gene>
    <name evidence="11" type="primary">rcsC_203</name>
    <name evidence="11" type="ORF">SDC9_112679</name>
</gene>
<feature type="domain" description="Response regulatory" evidence="10">
    <location>
        <begin position="1"/>
        <end position="39"/>
    </location>
</feature>
<dbReference type="PROSITE" id="PS50110">
    <property type="entry name" value="RESPONSE_REGULATORY"/>
    <property type="match status" value="1"/>
</dbReference>
<evidence type="ECO:0000256" key="8">
    <source>
        <dbReference type="ARBA" id="ARBA00023012"/>
    </source>
</evidence>
<dbReference type="SMART" id="SM00388">
    <property type="entry name" value="HisKA"/>
    <property type="match status" value="1"/>
</dbReference>
<dbReference type="EMBL" id="VSSQ01020709">
    <property type="protein sequence ID" value="MPM65777.1"/>
    <property type="molecule type" value="Genomic_DNA"/>
</dbReference>
<reference evidence="11" key="1">
    <citation type="submission" date="2019-08" db="EMBL/GenBank/DDBJ databases">
        <authorList>
            <person name="Kucharzyk K."/>
            <person name="Murdoch R.W."/>
            <person name="Higgins S."/>
            <person name="Loffler F."/>
        </authorList>
    </citation>
    <scope>NUCLEOTIDE SEQUENCE</scope>
</reference>
<dbReference type="SUPFAM" id="SSF52172">
    <property type="entry name" value="CheY-like"/>
    <property type="match status" value="1"/>
</dbReference>
<evidence type="ECO:0000256" key="3">
    <source>
        <dbReference type="ARBA" id="ARBA00022553"/>
    </source>
</evidence>
<dbReference type="PRINTS" id="PR00344">
    <property type="entry name" value="BCTRLSENSOR"/>
</dbReference>
<dbReference type="InterPro" id="IPR004358">
    <property type="entry name" value="Sig_transdc_His_kin-like_C"/>
</dbReference>
<dbReference type="InterPro" id="IPR001789">
    <property type="entry name" value="Sig_transdc_resp-reg_receiver"/>
</dbReference>
<dbReference type="Pfam" id="PF02518">
    <property type="entry name" value="HATPase_c"/>
    <property type="match status" value="1"/>
</dbReference>
<evidence type="ECO:0000313" key="11">
    <source>
        <dbReference type="EMBL" id="MPM65777.1"/>
    </source>
</evidence>
<dbReference type="SMART" id="SM00387">
    <property type="entry name" value="HATPase_c"/>
    <property type="match status" value="1"/>
</dbReference>
<dbReference type="InterPro" id="IPR036097">
    <property type="entry name" value="HisK_dim/P_sf"/>
</dbReference>
<dbReference type="PROSITE" id="PS50109">
    <property type="entry name" value="HIS_KIN"/>
    <property type="match status" value="1"/>
</dbReference>
<dbReference type="InterPro" id="IPR005467">
    <property type="entry name" value="His_kinase_dom"/>
</dbReference>
<keyword evidence="8" id="KW-0902">Two-component regulatory system</keyword>
<dbReference type="AlphaFoldDB" id="A0A645BKC9"/>
<dbReference type="InterPro" id="IPR011006">
    <property type="entry name" value="CheY-like_superfamily"/>
</dbReference>
<dbReference type="InterPro" id="IPR003661">
    <property type="entry name" value="HisK_dim/P_dom"/>
</dbReference>
<keyword evidence="3" id="KW-0597">Phosphoprotein</keyword>
<dbReference type="Gene3D" id="6.10.250.690">
    <property type="match status" value="1"/>
</dbReference>
<dbReference type="InterPro" id="IPR003594">
    <property type="entry name" value="HATPase_dom"/>
</dbReference>
<dbReference type="SUPFAM" id="SSF47384">
    <property type="entry name" value="Homodimeric domain of signal transducing histidine kinase"/>
    <property type="match status" value="1"/>
</dbReference>
<dbReference type="Pfam" id="PF00512">
    <property type="entry name" value="HisKA"/>
    <property type="match status" value="1"/>
</dbReference>
<sequence>MTADSSLDNLILSFKSGANDYLKKPFNKYELNSRVNTLLTLKDSVTKALNLIDEITIANKQVENLSLNNEKNTKRVEELIEYENLRTEFFANISHELRTPLNVISSTIQLLLSLDKSRNLEDEKIQYYFSIMNQNSLRLLRLINNLIDTTKVEGGYLNLNLCNDDIVYTIEEISQSVAEYIKTHEITLIFDTEVEEKIMAFDEEKIERIILNILSNSIKFTPKNGTIFVNIYDKEEFIEISIRDTGIGIPKDKLDFIFQRFAQVDKSITRQNEGSGIGLALVKSLVEMHGGWISANSEINKGSEFIITLPVKVLSEEEQKNNIISKEVAKSKYEERLYIEFSDIYTK</sequence>
<dbReference type="FunFam" id="1.10.287.130:FF:000001">
    <property type="entry name" value="Two-component sensor histidine kinase"/>
    <property type="match status" value="1"/>
</dbReference>
<keyword evidence="5" id="KW-0547">Nucleotide-binding</keyword>
<evidence type="ECO:0000259" key="9">
    <source>
        <dbReference type="PROSITE" id="PS50109"/>
    </source>
</evidence>
<dbReference type="PANTHER" id="PTHR43547:SF2">
    <property type="entry name" value="HYBRID SIGNAL TRANSDUCTION HISTIDINE KINASE C"/>
    <property type="match status" value="1"/>
</dbReference>
<evidence type="ECO:0000256" key="6">
    <source>
        <dbReference type="ARBA" id="ARBA00022777"/>
    </source>
</evidence>
<keyword evidence="6 11" id="KW-0418">Kinase</keyword>
<comment type="caution">
    <text evidence="11">The sequence shown here is derived from an EMBL/GenBank/DDBJ whole genome shotgun (WGS) entry which is preliminary data.</text>
</comment>
<organism evidence="11">
    <name type="scientific">bioreactor metagenome</name>
    <dbReference type="NCBI Taxonomy" id="1076179"/>
    <lineage>
        <taxon>unclassified sequences</taxon>
        <taxon>metagenomes</taxon>
        <taxon>ecological metagenomes</taxon>
    </lineage>
</organism>
<evidence type="ECO:0000256" key="5">
    <source>
        <dbReference type="ARBA" id="ARBA00022741"/>
    </source>
</evidence>
<dbReference type="Gene3D" id="3.30.565.10">
    <property type="entry name" value="Histidine kinase-like ATPase, C-terminal domain"/>
    <property type="match status" value="1"/>
</dbReference>
<evidence type="ECO:0000256" key="2">
    <source>
        <dbReference type="ARBA" id="ARBA00012438"/>
    </source>
</evidence>
<evidence type="ECO:0000256" key="1">
    <source>
        <dbReference type="ARBA" id="ARBA00000085"/>
    </source>
</evidence>